<feature type="region of interest" description="Disordered" evidence="9">
    <location>
        <begin position="208"/>
        <end position="234"/>
    </location>
</feature>
<evidence type="ECO:0000313" key="11">
    <source>
        <dbReference type="Proteomes" id="UP000318741"/>
    </source>
</evidence>
<name>A0A517P6T2_9PLAN</name>
<dbReference type="PANTHER" id="PTHR13604:SF0">
    <property type="entry name" value="ABASIC SITE PROCESSING PROTEIN HMCES"/>
    <property type="match status" value="1"/>
</dbReference>
<dbReference type="Pfam" id="PF02586">
    <property type="entry name" value="SRAP"/>
    <property type="match status" value="1"/>
</dbReference>
<dbReference type="PANTHER" id="PTHR13604">
    <property type="entry name" value="DC12-RELATED"/>
    <property type="match status" value="1"/>
</dbReference>
<dbReference type="SUPFAM" id="SSF143081">
    <property type="entry name" value="BB1717-like"/>
    <property type="match status" value="1"/>
</dbReference>
<dbReference type="KEGG" id="acaf:CA12_11710"/>
<dbReference type="GO" id="GO:0016829">
    <property type="term" value="F:lyase activity"/>
    <property type="evidence" value="ECO:0007669"/>
    <property type="project" value="UniProtKB-KW"/>
</dbReference>
<dbReference type="Proteomes" id="UP000318741">
    <property type="component" value="Chromosome"/>
</dbReference>
<dbReference type="GO" id="GO:0008233">
    <property type="term" value="F:peptidase activity"/>
    <property type="evidence" value="ECO:0007669"/>
    <property type="project" value="UniProtKB-KW"/>
</dbReference>
<evidence type="ECO:0000256" key="1">
    <source>
        <dbReference type="ARBA" id="ARBA00008136"/>
    </source>
</evidence>
<dbReference type="EC" id="3.4.-.-" evidence="8"/>
<accession>A0A517P6T2</accession>
<evidence type="ECO:0000256" key="2">
    <source>
        <dbReference type="ARBA" id="ARBA00022670"/>
    </source>
</evidence>
<dbReference type="AlphaFoldDB" id="A0A517P6T2"/>
<organism evidence="10 11">
    <name type="scientific">Alienimonas californiensis</name>
    <dbReference type="NCBI Taxonomy" id="2527989"/>
    <lineage>
        <taxon>Bacteria</taxon>
        <taxon>Pseudomonadati</taxon>
        <taxon>Planctomycetota</taxon>
        <taxon>Planctomycetia</taxon>
        <taxon>Planctomycetales</taxon>
        <taxon>Planctomycetaceae</taxon>
        <taxon>Alienimonas</taxon>
    </lineage>
</organism>
<keyword evidence="3" id="KW-0227">DNA damage</keyword>
<dbReference type="OrthoDB" id="9782620at2"/>
<evidence type="ECO:0000256" key="9">
    <source>
        <dbReference type="SAM" id="MobiDB-lite"/>
    </source>
</evidence>
<dbReference type="InterPro" id="IPR003738">
    <property type="entry name" value="SRAP"/>
</dbReference>
<dbReference type="RefSeq" id="WP_145357924.1">
    <property type="nucleotide sequence ID" value="NZ_CP036265.1"/>
</dbReference>
<dbReference type="GO" id="GO:0106300">
    <property type="term" value="P:protein-DNA covalent cross-linking repair"/>
    <property type="evidence" value="ECO:0007669"/>
    <property type="project" value="InterPro"/>
</dbReference>
<reference evidence="10 11" key="1">
    <citation type="submission" date="2019-02" db="EMBL/GenBank/DDBJ databases">
        <title>Deep-cultivation of Planctomycetes and their phenomic and genomic characterization uncovers novel biology.</title>
        <authorList>
            <person name="Wiegand S."/>
            <person name="Jogler M."/>
            <person name="Boedeker C."/>
            <person name="Pinto D."/>
            <person name="Vollmers J."/>
            <person name="Rivas-Marin E."/>
            <person name="Kohn T."/>
            <person name="Peeters S.H."/>
            <person name="Heuer A."/>
            <person name="Rast P."/>
            <person name="Oberbeckmann S."/>
            <person name="Bunk B."/>
            <person name="Jeske O."/>
            <person name="Meyerdierks A."/>
            <person name="Storesund J.E."/>
            <person name="Kallscheuer N."/>
            <person name="Luecker S."/>
            <person name="Lage O.M."/>
            <person name="Pohl T."/>
            <person name="Merkel B.J."/>
            <person name="Hornburger P."/>
            <person name="Mueller R.-W."/>
            <person name="Bruemmer F."/>
            <person name="Labrenz M."/>
            <person name="Spormann A.M."/>
            <person name="Op den Camp H."/>
            <person name="Overmann J."/>
            <person name="Amann R."/>
            <person name="Jetten M.S.M."/>
            <person name="Mascher T."/>
            <person name="Medema M.H."/>
            <person name="Devos D.P."/>
            <person name="Kaster A.-K."/>
            <person name="Ovreas L."/>
            <person name="Rohde M."/>
            <person name="Galperin M.Y."/>
            <person name="Jogler C."/>
        </authorList>
    </citation>
    <scope>NUCLEOTIDE SEQUENCE [LARGE SCALE GENOMIC DNA]</scope>
    <source>
        <strain evidence="10 11">CA12</strain>
    </source>
</reference>
<gene>
    <name evidence="10" type="primary">yedK</name>
    <name evidence="10" type="ORF">CA12_11710</name>
</gene>
<evidence type="ECO:0000256" key="3">
    <source>
        <dbReference type="ARBA" id="ARBA00022763"/>
    </source>
</evidence>
<keyword evidence="6" id="KW-0238">DNA-binding</keyword>
<evidence type="ECO:0000256" key="7">
    <source>
        <dbReference type="ARBA" id="ARBA00023239"/>
    </source>
</evidence>
<dbReference type="EMBL" id="CP036265">
    <property type="protein sequence ID" value="QDT15090.1"/>
    <property type="molecule type" value="Genomic_DNA"/>
</dbReference>
<evidence type="ECO:0000256" key="8">
    <source>
        <dbReference type="RuleBase" id="RU364100"/>
    </source>
</evidence>
<dbReference type="Gene3D" id="3.90.1680.10">
    <property type="entry name" value="SOS response associated peptidase-like"/>
    <property type="match status" value="1"/>
</dbReference>
<comment type="similarity">
    <text evidence="1 8">Belongs to the SOS response-associated peptidase family.</text>
</comment>
<dbReference type="GO" id="GO:0006508">
    <property type="term" value="P:proteolysis"/>
    <property type="evidence" value="ECO:0007669"/>
    <property type="project" value="UniProtKB-KW"/>
</dbReference>
<keyword evidence="2 8" id="KW-0645">Protease</keyword>
<proteinExistence type="inferred from homology"/>
<dbReference type="InterPro" id="IPR036590">
    <property type="entry name" value="SRAP-like"/>
</dbReference>
<keyword evidence="11" id="KW-1185">Reference proteome</keyword>
<evidence type="ECO:0000256" key="4">
    <source>
        <dbReference type="ARBA" id="ARBA00022801"/>
    </source>
</evidence>
<keyword evidence="7" id="KW-0456">Lyase</keyword>
<keyword evidence="4 8" id="KW-0378">Hydrolase</keyword>
<evidence type="ECO:0000256" key="5">
    <source>
        <dbReference type="ARBA" id="ARBA00023124"/>
    </source>
</evidence>
<evidence type="ECO:0000313" key="10">
    <source>
        <dbReference type="EMBL" id="QDT15090.1"/>
    </source>
</evidence>
<keyword evidence="5" id="KW-0190">Covalent protein-DNA linkage</keyword>
<evidence type="ECO:0000256" key="6">
    <source>
        <dbReference type="ARBA" id="ARBA00023125"/>
    </source>
</evidence>
<dbReference type="GO" id="GO:0003697">
    <property type="term" value="F:single-stranded DNA binding"/>
    <property type="evidence" value="ECO:0007669"/>
    <property type="project" value="InterPro"/>
</dbReference>
<protein>
    <recommendedName>
        <fullName evidence="8">Abasic site processing protein</fullName>
        <ecNumber evidence="8">3.4.-.-</ecNumber>
    </recommendedName>
</protein>
<sequence length="234" mass="25389">MCGRFVLLNPPAEIVRQFDLPPELAGAPPLADWEARYNVAPTQPVPVVRVAGEHDERTCDVLRWGLIPSWAKDKSIGSRLINARSETAATKPSFRSAYAQRRCLVPASGFYEWSKPEDGSAKVPHYFSPDSDAPFGFAGLWERWEKGGAEPVETFTLLTGEAYPAVAPVHGRSPLIVPPDLYAAWLDPDLTDPNGVAKLLREAQARGGEALQARPVSTAVNSPAHDGPELIEAA</sequence>